<feature type="domain" description="SHS2" evidence="1">
    <location>
        <begin position="15"/>
        <end position="211"/>
    </location>
</feature>
<sequence>MKRRKSKKSGQAPSLFALDIGTRSVVGMLGHLHERRLVIDHAAMIFHESRAMFDGQIHDIDKVAQVIDQVKQQLEKKSKQTLSEVTIAAAGRALQTVTLEWEAQLDELQAVTQAQVHQLELEALQQAQYKLQEDLQEDTRYFCVGHSVIHYAIDGAVVTNPAGHHGRRIKVHLIATFLPKMVVDSLYTAVSKAGLEVVYMTLEPIAAIEVAVPENARLLNIALVDVGAGTSDMAITRDGTIIAYGMSAVAGDEITELLAKEEMLDFDGAEQLKCRLNMEESHYYTDIFGFQQEKSTPELLKQIQPAIQVVAGEIAAGILEKNGKKPSAVFLIGGGSQIPGLPQALGQQLELPPERVAVRHIGQITDLEYNASLDLGPEGVTPIGILKKALVARQKDFFEVEVNGRQVRMFQTRRLCIKDALAAVQYDPQQLVPRRGESVDVTVNGQSMRLYGEYGEAAVIFLNGQTANLESEIHQGDKIMIQPATSGKSRRALMKEVVPSEMTCQVEGIKRPLIVNMTLNGQQVDRSDILLNQGDAIGYDTLYTVEDFCGFYQLTGNAADFRVNGLPATGKTTLQTGDFLEIIKRASDTMSANASEAKPVKAADPLLNERNIEKIKPPAASSSENPKVTTEADIMRFNIQYNGAPLTIETEKKNLVFIDLFDYVDFDRSDVQGKLVLTHNGRPAEYTAAVNSGDDIWVYWDQETYAASSGKKGSENDAGNLTKNKH</sequence>
<dbReference type="InterPro" id="IPR003494">
    <property type="entry name" value="SHS2_FtsA"/>
</dbReference>
<dbReference type="CDD" id="cd24004">
    <property type="entry name" value="ASKHA_NBD_PilM-like"/>
    <property type="match status" value="1"/>
</dbReference>
<evidence type="ECO:0000313" key="2">
    <source>
        <dbReference type="EMBL" id="SMP39152.1"/>
    </source>
</evidence>
<dbReference type="InterPro" id="IPR050696">
    <property type="entry name" value="FtsA/MreB"/>
</dbReference>
<dbReference type="SUPFAM" id="SSF53067">
    <property type="entry name" value="Actin-like ATPase domain"/>
    <property type="match status" value="2"/>
</dbReference>
<keyword evidence="3" id="KW-1185">Reference proteome</keyword>
<dbReference type="PANTHER" id="PTHR32432:SF3">
    <property type="entry name" value="ETHANOLAMINE UTILIZATION PROTEIN EUTJ"/>
    <property type="match status" value="1"/>
</dbReference>
<dbReference type="Proteomes" id="UP001158066">
    <property type="component" value="Unassembled WGS sequence"/>
</dbReference>
<dbReference type="SMART" id="SM00842">
    <property type="entry name" value="FtsA"/>
    <property type="match status" value="1"/>
</dbReference>
<dbReference type="Pfam" id="PF14450">
    <property type="entry name" value="FtsA"/>
    <property type="match status" value="1"/>
</dbReference>
<evidence type="ECO:0000259" key="1">
    <source>
        <dbReference type="SMART" id="SM00842"/>
    </source>
</evidence>
<dbReference type="GO" id="GO:0051301">
    <property type="term" value="P:cell division"/>
    <property type="evidence" value="ECO:0007669"/>
    <property type="project" value="UniProtKB-KW"/>
</dbReference>
<proteinExistence type="predicted"/>
<evidence type="ECO:0000313" key="3">
    <source>
        <dbReference type="Proteomes" id="UP001158066"/>
    </source>
</evidence>
<comment type="caution">
    <text evidence="2">The sequence shown here is derived from an EMBL/GenBank/DDBJ whole genome shotgun (WGS) entry which is preliminary data.</text>
</comment>
<keyword evidence="2" id="KW-0131">Cell cycle</keyword>
<name>A0AA45WSS3_9CLOT</name>
<dbReference type="EMBL" id="FXUF01000001">
    <property type="protein sequence ID" value="SMP39152.1"/>
    <property type="molecule type" value="Genomic_DNA"/>
</dbReference>
<keyword evidence="2" id="KW-0132">Cell division</keyword>
<dbReference type="RefSeq" id="WP_283407554.1">
    <property type="nucleotide sequence ID" value="NZ_FXUF01000001.1"/>
</dbReference>
<dbReference type="Gene3D" id="3.30.420.40">
    <property type="match status" value="2"/>
</dbReference>
<organism evidence="2 3">
    <name type="scientific">Anoxynatronum buryatiense</name>
    <dbReference type="NCBI Taxonomy" id="489973"/>
    <lineage>
        <taxon>Bacteria</taxon>
        <taxon>Bacillati</taxon>
        <taxon>Bacillota</taxon>
        <taxon>Clostridia</taxon>
        <taxon>Eubacteriales</taxon>
        <taxon>Clostridiaceae</taxon>
        <taxon>Anoxynatronum</taxon>
    </lineage>
</organism>
<reference evidence="2" key="1">
    <citation type="submission" date="2017-05" db="EMBL/GenBank/DDBJ databases">
        <authorList>
            <person name="Varghese N."/>
            <person name="Submissions S."/>
        </authorList>
    </citation>
    <scope>NUCLEOTIDE SEQUENCE</scope>
    <source>
        <strain evidence="2">Su22</strain>
    </source>
</reference>
<dbReference type="AlphaFoldDB" id="A0AA45WSS3"/>
<dbReference type="InterPro" id="IPR043129">
    <property type="entry name" value="ATPase_NBD"/>
</dbReference>
<protein>
    <submittedName>
        <fullName evidence="2">Cell division protein FtsA</fullName>
    </submittedName>
</protein>
<gene>
    <name evidence="2" type="ORF">SAMN06296020_101193</name>
</gene>
<dbReference type="PANTHER" id="PTHR32432">
    <property type="entry name" value="CELL DIVISION PROTEIN FTSA-RELATED"/>
    <property type="match status" value="1"/>
</dbReference>
<accession>A0AA45WSS3</accession>